<dbReference type="AlphaFoldDB" id="A0A367K854"/>
<keyword evidence="2" id="KW-1133">Transmembrane helix</keyword>
<keyword evidence="2" id="KW-0472">Membrane</keyword>
<evidence type="ECO:0000313" key="3">
    <source>
        <dbReference type="EMBL" id="RCH98368.1"/>
    </source>
</evidence>
<evidence type="ECO:0000256" key="1">
    <source>
        <dbReference type="SAM" id="MobiDB-lite"/>
    </source>
</evidence>
<feature type="compositionally biased region" description="Basic and acidic residues" evidence="1">
    <location>
        <begin position="396"/>
        <end position="405"/>
    </location>
</feature>
<accession>A0A367K854</accession>
<sequence>MPAKKDYIQLPTSPTISASEPNDAFSSAVPFEDAVSELPPYRSLTTEPQSTVGTSSSKNNDHVYIDPNVGDAEDASCNIQTGSEPADHAIVMIPDDHQLEYEEYNPPPGYSVHMAEYRVTSKGKVRTRDRHVNEDPEALLQFLYQHNTPPTLIIRFKGFCEETRWVTKTRRNYQGEEETDHVSETQRVDGFDFKIDTSQYVSSTSQGIYVLPNNNETTPKVRQLCNDYVRSKNVLKELKLTKEINWDFQKLAEGKSRNDHKRLSYQLLYEKALKNAIRSTGEFEGIEITFKTEKEEIIVKPNNWVSCIVDSIVFKILMFITCFWVFTVPFTFLYGKKFGHSNLRSGWNMTISEKAWYQQHAREIVAMCRNRIINRNQITKLTPIPPFPDMPGSSHPSDHIYEPSQ</sequence>
<proteinExistence type="predicted"/>
<feature type="compositionally biased region" description="Polar residues" evidence="1">
    <location>
        <begin position="10"/>
        <end position="20"/>
    </location>
</feature>
<keyword evidence="4" id="KW-1185">Reference proteome</keyword>
<reference evidence="3 4" key="1">
    <citation type="journal article" date="2018" name="G3 (Bethesda)">
        <title>Phylogenetic and Phylogenomic Definition of Rhizopus Species.</title>
        <authorList>
            <person name="Gryganskyi A.P."/>
            <person name="Golan J."/>
            <person name="Dolatabadi S."/>
            <person name="Mondo S."/>
            <person name="Robb S."/>
            <person name="Idnurm A."/>
            <person name="Muszewska A."/>
            <person name="Steczkiewicz K."/>
            <person name="Masonjones S."/>
            <person name="Liao H.L."/>
            <person name="Gajdeczka M.T."/>
            <person name="Anike F."/>
            <person name="Vuek A."/>
            <person name="Anishchenko I.M."/>
            <person name="Voigt K."/>
            <person name="de Hoog G.S."/>
            <person name="Smith M.E."/>
            <person name="Heitman J."/>
            <person name="Vilgalys R."/>
            <person name="Stajich J.E."/>
        </authorList>
    </citation>
    <scope>NUCLEOTIDE SEQUENCE [LARGE SCALE GENOMIC DNA]</scope>
    <source>
        <strain evidence="3 4">CBS 357.93</strain>
    </source>
</reference>
<dbReference type="PANTHER" id="PTHR37848">
    <property type="entry name" value="EXPRESSED PROTEIN"/>
    <property type="match status" value="1"/>
</dbReference>
<keyword evidence="2" id="KW-0812">Transmembrane</keyword>
<feature type="region of interest" description="Disordered" evidence="1">
    <location>
        <begin position="1"/>
        <end position="62"/>
    </location>
</feature>
<feature type="compositionally biased region" description="Polar residues" evidence="1">
    <location>
        <begin position="43"/>
        <end position="58"/>
    </location>
</feature>
<feature type="region of interest" description="Disordered" evidence="1">
    <location>
        <begin position="383"/>
        <end position="405"/>
    </location>
</feature>
<dbReference type="OrthoDB" id="203796at2759"/>
<gene>
    <name evidence="3" type="ORF">CU097_002560</name>
</gene>
<dbReference type="Proteomes" id="UP000252139">
    <property type="component" value="Unassembled WGS sequence"/>
</dbReference>
<organism evidence="3 4">
    <name type="scientific">Rhizopus azygosporus</name>
    <name type="common">Rhizopus microsporus var. azygosporus</name>
    <dbReference type="NCBI Taxonomy" id="86630"/>
    <lineage>
        <taxon>Eukaryota</taxon>
        <taxon>Fungi</taxon>
        <taxon>Fungi incertae sedis</taxon>
        <taxon>Mucoromycota</taxon>
        <taxon>Mucoromycotina</taxon>
        <taxon>Mucoromycetes</taxon>
        <taxon>Mucorales</taxon>
        <taxon>Mucorineae</taxon>
        <taxon>Rhizopodaceae</taxon>
        <taxon>Rhizopus</taxon>
    </lineage>
</organism>
<dbReference type="PANTHER" id="PTHR37848:SF1">
    <property type="entry name" value="SUN DOMAIN-CONTAINING PROTEIN"/>
    <property type="match status" value="1"/>
</dbReference>
<evidence type="ECO:0000256" key="2">
    <source>
        <dbReference type="SAM" id="Phobius"/>
    </source>
</evidence>
<evidence type="ECO:0000313" key="4">
    <source>
        <dbReference type="Proteomes" id="UP000252139"/>
    </source>
</evidence>
<name>A0A367K854_RHIAZ</name>
<comment type="caution">
    <text evidence="3">The sequence shown here is derived from an EMBL/GenBank/DDBJ whole genome shotgun (WGS) entry which is preliminary data.</text>
</comment>
<protein>
    <submittedName>
        <fullName evidence="3">Uncharacterized protein</fullName>
    </submittedName>
</protein>
<dbReference type="EMBL" id="PJQL01000202">
    <property type="protein sequence ID" value="RCH98368.1"/>
    <property type="molecule type" value="Genomic_DNA"/>
</dbReference>
<feature type="transmembrane region" description="Helical" evidence="2">
    <location>
        <begin position="312"/>
        <end position="334"/>
    </location>
</feature>